<feature type="binding site" evidence="1">
    <location>
        <position position="138"/>
    </location>
    <ligand>
        <name>Zn(2+)</name>
        <dbReference type="ChEBI" id="CHEBI:29105"/>
    </ligand>
</feature>
<feature type="chain" id="PRO_5045385490" evidence="2">
    <location>
        <begin position="21"/>
        <end position="174"/>
    </location>
</feature>
<accession>A0ABY3PHF7</accession>
<dbReference type="EMBL" id="CP063845">
    <property type="protein sequence ID" value="UFP92982.1"/>
    <property type="molecule type" value="Genomic_DNA"/>
</dbReference>
<dbReference type="SMART" id="SM00994">
    <property type="entry name" value="zf-C4_ClpX"/>
    <property type="match status" value="1"/>
</dbReference>
<protein>
    <submittedName>
        <fullName evidence="4">ClpX C4-type zinc finger protein</fullName>
    </submittedName>
</protein>
<evidence type="ECO:0000256" key="2">
    <source>
        <dbReference type="SAM" id="SignalP"/>
    </source>
</evidence>
<reference evidence="4 5" key="1">
    <citation type="journal article" date="2021" name="Genome Biol. Evol.">
        <title>Complete Genome Sequencing of a Novel Gloeobacter Species from a Waterfall Cave in Mexico.</title>
        <authorList>
            <person name="Saw J.H."/>
            <person name="Cardona T."/>
            <person name="Montejano G."/>
        </authorList>
    </citation>
    <scope>NUCLEOTIDE SEQUENCE [LARGE SCALE GENOMIC DNA]</scope>
    <source>
        <strain evidence="4">MG652769</strain>
    </source>
</reference>
<evidence type="ECO:0000313" key="5">
    <source>
        <dbReference type="Proteomes" id="UP001054846"/>
    </source>
</evidence>
<keyword evidence="1" id="KW-0143">Chaperone</keyword>
<keyword evidence="2" id="KW-0732">Signal</keyword>
<dbReference type="InterPro" id="IPR038366">
    <property type="entry name" value="Znf_CppX_C4_sf"/>
</dbReference>
<feature type="binding site" evidence="1">
    <location>
        <position position="162"/>
    </location>
    <ligand>
        <name>Zn(2+)</name>
        <dbReference type="ChEBI" id="CHEBI:29105"/>
    </ligand>
</feature>
<dbReference type="InterPro" id="IPR010603">
    <property type="entry name" value="Znf_CppX_C4"/>
</dbReference>
<feature type="domain" description="ClpX-type ZB" evidence="3">
    <location>
        <begin position="126"/>
        <end position="174"/>
    </location>
</feature>
<feature type="signal peptide" evidence="2">
    <location>
        <begin position="1"/>
        <end position="20"/>
    </location>
</feature>
<keyword evidence="1" id="KW-0862">Zinc</keyword>
<sequence>MLGRRAFLLTFLVSCALLKAALERIVGAEAYAKGVTGSEIHFDIHSEPEAACDFCSSIPQDATMLVATPPGGQVRIWREDPPWQVNPTKPGWVVRDHLNICSNCVQSGSELVANIATEGRFIPQSIPPELAGVNVLYCSFCEATRLEVMLLVAGSGGSVNICDVCLGLCSRVLA</sequence>
<dbReference type="PROSITE" id="PS51902">
    <property type="entry name" value="CLPX_ZB"/>
    <property type="match status" value="1"/>
</dbReference>
<organism evidence="4 5">
    <name type="scientific">Gloeobacter morelensis MG652769</name>
    <dbReference type="NCBI Taxonomy" id="2781736"/>
    <lineage>
        <taxon>Bacteria</taxon>
        <taxon>Bacillati</taxon>
        <taxon>Cyanobacteriota</taxon>
        <taxon>Cyanophyceae</taxon>
        <taxon>Gloeobacterales</taxon>
        <taxon>Gloeobacteraceae</taxon>
        <taxon>Gloeobacter</taxon>
        <taxon>Gloeobacter morelensis</taxon>
    </lineage>
</organism>
<dbReference type="Gene3D" id="6.20.220.10">
    <property type="entry name" value="ClpX chaperone, C4-type zinc finger domain"/>
    <property type="match status" value="1"/>
</dbReference>
<keyword evidence="5" id="KW-1185">Reference proteome</keyword>
<dbReference type="InterPro" id="IPR059188">
    <property type="entry name" value="Znf_CLPX-like"/>
</dbReference>
<dbReference type="Proteomes" id="UP001054846">
    <property type="component" value="Chromosome"/>
</dbReference>
<feature type="binding site" evidence="1">
    <location>
        <position position="141"/>
    </location>
    <ligand>
        <name>Zn(2+)</name>
        <dbReference type="ChEBI" id="CHEBI:29105"/>
    </ligand>
</feature>
<name>A0ABY3PHF7_9CYAN</name>
<comment type="similarity">
    <text evidence="1">Belongs to the ClpX chaperone family.</text>
</comment>
<gene>
    <name evidence="4" type="ORF">ISF26_14280</name>
</gene>
<evidence type="ECO:0000256" key="1">
    <source>
        <dbReference type="PROSITE-ProRule" id="PRU01250"/>
    </source>
</evidence>
<proteinExistence type="inferred from homology"/>
<dbReference type="Pfam" id="PF06689">
    <property type="entry name" value="zf-C4_ClpX"/>
    <property type="match status" value="1"/>
</dbReference>
<feature type="binding site" evidence="1">
    <location>
        <position position="165"/>
    </location>
    <ligand>
        <name>Zn(2+)</name>
        <dbReference type="ChEBI" id="CHEBI:29105"/>
    </ligand>
</feature>
<evidence type="ECO:0000259" key="3">
    <source>
        <dbReference type="PROSITE" id="PS51902"/>
    </source>
</evidence>
<evidence type="ECO:0000313" key="4">
    <source>
        <dbReference type="EMBL" id="UFP92982.1"/>
    </source>
</evidence>
<keyword evidence="1" id="KW-0479">Metal-binding</keyword>
<dbReference type="RefSeq" id="WP_230839980.1">
    <property type="nucleotide sequence ID" value="NZ_CP063845.1"/>
</dbReference>